<dbReference type="CDD" id="cd17353">
    <property type="entry name" value="MFS_OFA_like"/>
    <property type="match status" value="1"/>
</dbReference>
<dbReference type="Pfam" id="PF07690">
    <property type="entry name" value="MFS_1"/>
    <property type="match status" value="1"/>
</dbReference>
<dbReference type="EMBL" id="CP013695">
    <property type="protein sequence ID" value="ALU30887.1"/>
    <property type="molecule type" value="Genomic_DNA"/>
</dbReference>
<feature type="transmembrane region" description="Helical" evidence="1">
    <location>
        <begin position="154"/>
        <end position="175"/>
    </location>
</feature>
<feature type="transmembrane region" description="Helical" evidence="1">
    <location>
        <begin position="282"/>
        <end position="300"/>
    </location>
</feature>
<reference evidence="3 4" key="1">
    <citation type="submission" date="2015-12" db="EMBL/GenBank/DDBJ databases">
        <title>A stable core within a dynamic pangenome in Sulfolobus acidocaldarius.</title>
        <authorList>
            <person name="Anderson R."/>
            <person name="Kouris A."/>
            <person name="Seward C."/>
            <person name="Campbell K."/>
            <person name="Whitaker R."/>
        </authorList>
    </citation>
    <scope>NUCLEOTIDE SEQUENCE [LARGE SCALE GENOMIC DNA]</scope>
    <source>
        <strain evidence="3 4">NG05B_CO5_07</strain>
    </source>
</reference>
<keyword evidence="1" id="KW-1133">Transmembrane helix</keyword>
<dbReference type="RefSeq" id="WP_011278505.1">
    <property type="nucleotide sequence ID" value="NZ_BHWZ01000004.1"/>
</dbReference>
<dbReference type="InterPro" id="IPR020846">
    <property type="entry name" value="MFS_dom"/>
</dbReference>
<dbReference type="Proteomes" id="UP000060043">
    <property type="component" value="Chromosome"/>
</dbReference>
<evidence type="ECO:0000259" key="2">
    <source>
        <dbReference type="PROSITE" id="PS50850"/>
    </source>
</evidence>
<feature type="domain" description="Major facilitator superfamily (MFS) profile" evidence="2">
    <location>
        <begin position="3"/>
        <end position="369"/>
    </location>
</feature>
<dbReference type="PANTHER" id="PTHR11360">
    <property type="entry name" value="MONOCARBOXYLATE TRANSPORTER"/>
    <property type="match status" value="1"/>
</dbReference>
<feature type="transmembrane region" description="Helical" evidence="1">
    <location>
        <begin position="345"/>
        <end position="363"/>
    </location>
</feature>
<dbReference type="Gene3D" id="1.20.1250.20">
    <property type="entry name" value="MFS general substrate transporter like domains"/>
    <property type="match status" value="2"/>
</dbReference>
<dbReference type="PANTHER" id="PTHR11360:SF304">
    <property type="entry name" value="MFS DOMAIN-CONTAINING PROTEIN"/>
    <property type="match status" value="1"/>
</dbReference>
<dbReference type="OrthoDB" id="359492at2157"/>
<feature type="transmembrane region" description="Helical" evidence="1">
    <location>
        <begin position="39"/>
        <end position="60"/>
    </location>
</feature>
<feature type="transmembrane region" description="Helical" evidence="1">
    <location>
        <begin position="126"/>
        <end position="148"/>
    </location>
</feature>
<protein>
    <recommendedName>
        <fullName evidence="2">Major facilitator superfamily (MFS) profile domain-containing protein</fullName>
    </recommendedName>
</protein>
<gene>
    <name evidence="3" type="ORF">ATZ20_01195</name>
</gene>
<keyword evidence="1" id="KW-0472">Membrane</keyword>
<dbReference type="InterPro" id="IPR011701">
    <property type="entry name" value="MFS"/>
</dbReference>
<evidence type="ECO:0000313" key="3">
    <source>
        <dbReference type="EMBL" id="ALU30887.1"/>
    </source>
</evidence>
<feature type="transmembrane region" description="Helical" evidence="1">
    <location>
        <begin position="72"/>
        <end position="89"/>
    </location>
</feature>
<proteinExistence type="predicted"/>
<evidence type="ECO:0000256" key="1">
    <source>
        <dbReference type="SAM" id="Phobius"/>
    </source>
</evidence>
<dbReference type="SUPFAM" id="SSF103473">
    <property type="entry name" value="MFS general substrate transporter"/>
    <property type="match status" value="1"/>
</dbReference>
<dbReference type="InterPro" id="IPR036259">
    <property type="entry name" value="MFS_trans_sf"/>
</dbReference>
<dbReference type="AlphaFoldDB" id="A0A0U3H8F4"/>
<dbReference type="PaxDb" id="1435377-SUSAZ_08030"/>
<accession>A0A0U3H8F4</accession>
<dbReference type="GO" id="GO:0022857">
    <property type="term" value="F:transmembrane transporter activity"/>
    <property type="evidence" value="ECO:0007669"/>
    <property type="project" value="InterPro"/>
</dbReference>
<organism evidence="3 4">
    <name type="scientific">Sulfolobus acidocaldarius</name>
    <dbReference type="NCBI Taxonomy" id="2285"/>
    <lineage>
        <taxon>Archaea</taxon>
        <taxon>Thermoproteota</taxon>
        <taxon>Thermoprotei</taxon>
        <taxon>Sulfolobales</taxon>
        <taxon>Sulfolobaceae</taxon>
        <taxon>Sulfolobus</taxon>
    </lineage>
</organism>
<feature type="transmembrane region" description="Helical" evidence="1">
    <location>
        <begin position="196"/>
        <end position="217"/>
    </location>
</feature>
<feature type="transmembrane region" description="Helical" evidence="1">
    <location>
        <begin position="259"/>
        <end position="276"/>
    </location>
</feature>
<dbReference type="STRING" id="1435377.SUSAZ_08030"/>
<feature type="transmembrane region" description="Helical" evidence="1">
    <location>
        <begin position="95"/>
        <end position="114"/>
    </location>
</feature>
<keyword evidence="1" id="KW-0812">Transmembrane</keyword>
<dbReference type="PROSITE" id="PS50850">
    <property type="entry name" value="MFS"/>
    <property type="match status" value="1"/>
</dbReference>
<dbReference type="InterPro" id="IPR050327">
    <property type="entry name" value="Proton-linked_MCT"/>
</dbReference>
<dbReference type="OMA" id="WAFAAMF"/>
<sequence>MNRNKFVIIGFIVMSFNSLYQYSWNALEPLLEKGLTQSIIQLSLGFTLFSFFSSMFQPLGGHFADKQGPRKIGVISAILSALGFLGTYFSPNIYVFYVFWTLGSIGEGILYGIAANLAMKWFTDKMAFATGIVSMGFGIGSAVANPFISLVGNYKTVTLTIGLVEIVLLPILLWISEYPKTLKGQPPRETIIDMRFWLIYISFIGATAVLSVLSSQLSVLGKGLPKQELITLVSILPLLSGGLRPIFGYVGDRIGLVRTALLLNVVLTFGAFMLLFNQLALSTILVGFAGGSIITLYFNISGEIFGTKFSTVNSGILYTGKAIGGVLGSSVFALVYTIGLIASEIYVIILGLVGVFSLLSVVLSKSSVKKVYKERT</sequence>
<name>A0A0U3H8F4_9CREN</name>
<dbReference type="GeneID" id="14552188"/>
<feature type="transmembrane region" description="Helical" evidence="1">
    <location>
        <begin position="229"/>
        <end position="247"/>
    </location>
</feature>
<feature type="transmembrane region" description="Helical" evidence="1">
    <location>
        <begin position="7"/>
        <end position="27"/>
    </location>
</feature>
<feature type="transmembrane region" description="Helical" evidence="1">
    <location>
        <begin position="321"/>
        <end position="339"/>
    </location>
</feature>
<evidence type="ECO:0000313" key="4">
    <source>
        <dbReference type="Proteomes" id="UP000060043"/>
    </source>
</evidence>